<dbReference type="GO" id="GO:0004177">
    <property type="term" value="F:aminopeptidase activity"/>
    <property type="evidence" value="ECO:0007669"/>
    <property type="project" value="UniProtKB-KW"/>
</dbReference>
<dbReference type="InterPro" id="IPR000819">
    <property type="entry name" value="Peptidase_M17_C"/>
</dbReference>
<evidence type="ECO:0000256" key="9">
    <source>
        <dbReference type="SAM" id="MobiDB-lite"/>
    </source>
</evidence>
<dbReference type="InterPro" id="IPR043472">
    <property type="entry name" value="Macro_dom-like"/>
</dbReference>
<evidence type="ECO:0000313" key="11">
    <source>
        <dbReference type="EMBL" id="BDD87268.1"/>
    </source>
</evidence>
<proteinExistence type="inferred from homology"/>
<feature type="domain" description="Cytosol aminopeptidase" evidence="10">
    <location>
        <begin position="354"/>
        <end position="361"/>
    </location>
</feature>
<dbReference type="Proteomes" id="UP000830055">
    <property type="component" value="Chromosome"/>
</dbReference>
<evidence type="ECO:0000313" key="12">
    <source>
        <dbReference type="Proteomes" id="UP000830055"/>
    </source>
</evidence>
<feature type="binding site" evidence="8">
    <location>
        <position position="358"/>
    </location>
    <ligand>
        <name>Mn(2+)</name>
        <dbReference type="ChEBI" id="CHEBI:29035"/>
        <label>2</label>
    </ligand>
</feature>
<feature type="active site" evidence="8">
    <location>
        <position position="286"/>
    </location>
</feature>
<dbReference type="PRINTS" id="PR00481">
    <property type="entry name" value="LAMNOPPTDASE"/>
</dbReference>
<keyword evidence="4 8" id="KW-0031">Aminopeptidase</keyword>
<dbReference type="NCBIfam" id="NF002074">
    <property type="entry name" value="PRK00913.1-4"/>
    <property type="match status" value="1"/>
</dbReference>
<dbReference type="Gene3D" id="3.40.630.10">
    <property type="entry name" value="Zn peptidases"/>
    <property type="match status" value="1"/>
</dbReference>
<feature type="binding site" evidence="8">
    <location>
        <position position="356"/>
    </location>
    <ligand>
        <name>Mn(2+)</name>
        <dbReference type="ChEBI" id="CHEBI:29035"/>
        <label>1</label>
    </ligand>
</feature>
<feature type="binding site" evidence="8">
    <location>
        <position position="279"/>
    </location>
    <ligand>
        <name>Mn(2+)</name>
        <dbReference type="ChEBI" id="CHEBI:29035"/>
        <label>2</label>
    </ligand>
</feature>
<comment type="catalytic activity">
    <reaction evidence="1 8">
        <text>Release of an N-terminal amino acid, Xaa-|-Yaa-, in which Xaa is preferably Leu, but may be other amino acids including Pro although not Arg or Lys, and Yaa may be Pro. Amino acid amides and methyl esters are also readily hydrolyzed, but rates on arylamides are exceedingly low.</text>
        <dbReference type="EC" id="3.4.11.1"/>
    </reaction>
</comment>
<dbReference type="EMBL" id="AP025516">
    <property type="protein sequence ID" value="BDD87268.1"/>
    <property type="molecule type" value="Genomic_DNA"/>
</dbReference>
<dbReference type="PANTHER" id="PTHR11963">
    <property type="entry name" value="LEUCINE AMINOPEPTIDASE-RELATED"/>
    <property type="match status" value="1"/>
</dbReference>
<keyword evidence="5 8" id="KW-0645">Protease</keyword>
<feature type="binding site" evidence="8">
    <location>
        <position position="274"/>
    </location>
    <ligand>
        <name>Mn(2+)</name>
        <dbReference type="ChEBI" id="CHEBI:29035"/>
        <label>2</label>
    </ligand>
</feature>
<dbReference type="NCBIfam" id="NF002073">
    <property type="entry name" value="PRK00913.1-2"/>
    <property type="match status" value="1"/>
</dbReference>
<dbReference type="EC" id="3.4.11.1" evidence="8"/>
<dbReference type="Pfam" id="PF00883">
    <property type="entry name" value="Peptidase_M17"/>
    <property type="match status" value="1"/>
</dbReference>
<feature type="binding site" evidence="8">
    <location>
        <position position="297"/>
    </location>
    <ligand>
        <name>Mn(2+)</name>
        <dbReference type="ChEBI" id="CHEBI:29035"/>
        <label>2</label>
    </ligand>
</feature>
<dbReference type="SUPFAM" id="SSF53187">
    <property type="entry name" value="Zn-dependent exopeptidases"/>
    <property type="match status" value="1"/>
</dbReference>
<gene>
    <name evidence="8 11" type="primary">pepA</name>
    <name evidence="11" type="ORF">DPPLL_16330</name>
</gene>
<accession>A0ABM7W8Q1</accession>
<dbReference type="SUPFAM" id="SSF52949">
    <property type="entry name" value="Macro domain-like"/>
    <property type="match status" value="1"/>
</dbReference>
<dbReference type="InterPro" id="IPR008283">
    <property type="entry name" value="Peptidase_M17_N"/>
</dbReference>
<reference evidence="11 12" key="1">
    <citation type="submission" date="2022-01" db="EMBL/GenBank/DDBJ databases">
        <title>Desulfofustis limnae sp. nov., a novel mesophilic sulfate-reducing bacterium isolated from marsh soil.</title>
        <authorList>
            <person name="Watanabe M."/>
            <person name="Takahashi A."/>
            <person name="Kojima H."/>
            <person name="Fukui M."/>
        </authorList>
    </citation>
    <scope>NUCLEOTIDE SEQUENCE [LARGE SCALE GENOMIC DNA]</scope>
    <source>
        <strain evidence="11 12">PPLL</strain>
    </source>
</reference>
<sequence>MMKRTKVVVTDTDVNRYQGPLLAYLISEQKSSAPLCDPLVEPVVKELYELGDVKGKNEETTMVHVNHGSGSVSCAAKRLLLVGIGIMDEETKPSQLKERVRAAGGSIAAVARQYKAESCLVVAPTFLPDHLGEGVEELCEGVLLGDYQFDKYKKKPEDEPPFAGIKMLSFSVRDRKTARRAIRQAQVAAGATRTARDMAHEPGSSWTPEHFAHFARQVGEMEHMKCRVLEKSHLQRSGMGGILGVNRGSAQPPKMIILDYQPPHHDTTILLVGKGITFDSGGVSLKPAAGMQDMKYDMCGGAAVLAVMQAIGEEKPPVRVIAVVPATDNMSGGDALKPGDIITHYNGITAEVINTDAEGRLILADALSYGIEKFKPDCVIDLATLTGAVIIGLGHHRTGLFSNHDQLAQLLLESGERVGEPLWRLPLDPEYSKQLESDVADVKNVGGKEGGAITAAAYLEKFVDKTPWAHLDIAGTAWDFTKKTYIPKGPSGIGVRTLLDFIRHWPKTSWDAGTSKP</sequence>
<comment type="function">
    <text evidence="8">Presumably involved in the processing and regular turnover of intracellular proteins. Catalyzes the removal of unsubstituted N-terminal amino acids from various peptides.</text>
</comment>
<dbReference type="InterPro" id="IPR023042">
    <property type="entry name" value="Peptidase_M17_leu_NH2_pept"/>
</dbReference>
<evidence type="ECO:0000259" key="10">
    <source>
        <dbReference type="PROSITE" id="PS00631"/>
    </source>
</evidence>
<dbReference type="RefSeq" id="WP_284154304.1">
    <property type="nucleotide sequence ID" value="NZ_AP025516.1"/>
</dbReference>
<evidence type="ECO:0000256" key="2">
    <source>
        <dbReference type="ARBA" id="ARBA00000967"/>
    </source>
</evidence>
<evidence type="ECO:0000256" key="6">
    <source>
        <dbReference type="ARBA" id="ARBA00022801"/>
    </source>
</evidence>
<keyword evidence="6 8" id="KW-0378">Hydrolase</keyword>
<feature type="binding site" evidence="8">
    <location>
        <position position="279"/>
    </location>
    <ligand>
        <name>Mn(2+)</name>
        <dbReference type="ChEBI" id="CHEBI:29035"/>
        <label>1</label>
    </ligand>
</feature>
<name>A0ABM7W8Q1_9BACT</name>
<evidence type="ECO:0000256" key="7">
    <source>
        <dbReference type="ARBA" id="ARBA00023211"/>
    </source>
</evidence>
<protein>
    <recommendedName>
        <fullName evidence="8">Probable cytosol aminopeptidase</fullName>
        <ecNumber evidence="8">3.4.11.1</ecNumber>
    </recommendedName>
    <alternativeName>
        <fullName evidence="8">Leucine aminopeptidase</fullName>
        <shortName evidence="8">LAP</shortName>
        <ecNumber evidence="8">3.4.11.10</ecNumber>
    </alternativeName>
    <alternativeName>
        <fullName evidence="8">Leucyl aminopeptidase</fullName>
    </alternativeName>
</protein>
<comment type="subcellular location">
    <subcellularLocation>
        <location evidence="8">Cytoplasm</location>
    </subcellularLocation>
</comment>
<organism evidence="11 12">
    <name type="scientific">Desulfofustis limnaeus</name>
    <dbReference type="NCBI Taxonomy" id="2740163"/>
    <lineage>
        <taxon>Bacteria</taxon>
        <taxon>Pseudomonadati</taxon>
        <taxon>Thermodesulfobacteriota</taxon>
        <taxon>Desulfobulbia</taxon>
        <taxon>Desulfobulbales</taxon>
        <taxon>Desulfocapsaceae</taxon>
        <taxon>Desulfofustis</taxon>
    </lineage>
</organism>
<comment type="cofactor">
    <cofactor evidence="8">
        <name>Mn(2+)</name>
        <dbReference type="ChEBI" id="CHEBI:29035"/>
    </cofactor>
    <text evidence="8">Binds 2 manganese ions per subunit.</text>
</comment>
<dbReference type="Gene3D" id="3.40.220.10">
    <property type="entry name" value="Leucine Aminopeptidase, subunit E, domain 1"/>
    <property type="match status" value="1"/>
</dbReference>
<evidence type="ECO:0000256" key="8">
    <source>
        <dbReference type="HAMAP-Rule" id="MF_00181"/>
    </source>
</evidence>
<dbReference type="InterPro" id="IPR011356">
    <property type="entry name" value="Leucine_aapep/pepB"/>
</dbReference>
<comment type="catalytic activity">
    <reaction evidence="2 8">
        <text>Release of an N-terminal amino acid, preferentially leucine, but not glutamic or aspartic acids.</text>
        <dbReference type="EC" id="3.4.11.10"/>
    </reaction>
</comment>
<feature type="active site" evidence="8">
    <location>
        <position position="360"/>
    </location>
</feature>
<dbReference type="HAMAP" id="MF_00181">
    <property type="entry name" value="Cytosol_peptidase_M17"/>
    <property type="match status" value="1"/>
</dbReference>
<evidence type="ECO:0000256" key="5">
    <source>
        <dbReference type="ARBA" id="ARBA00022670"/>
    </source>
</evidence>
<keyword evidence="8" id="KW-0963">Cytoplasm</keyword>
<keyword evidence="8" id="KW-0479">Metal-binding</keyword>
<feature type="region of interest" description="Disordered" evidence="9">
    <location>
        <begin position="186"/>
        <end position="206"/>
    </location>
</feature>
<evidence type="ECO:0000256" key="3">
    <source>
        <dbReference type="ARBA" id="ARBA00009528"/>
    </source>
</evidence>
<dbReference type="Pfam" id="PF02789">
    <property type="entry name" value="Peptidase_M17_N"/>
    <property type="match status" value="1"/>
</dbReference>
<keyword evidence="12" id="KW-1185">Reference proteome</keyword>
<dbReference type="PANTHER" id="PTHR11963:SF23">
    <property type="entry name" value="CYTOSOL AMINOPEPTIDASE"/>
    <property type="match status" value="1"/>
</dbReference>
<keyword evidence="7 8" id="KW-0464">Manganese</keyword>
<evidence type="ECO:0000256" key="1">
    <source>
        <dbReference type="ARBA" id="ARBA00000135"/>
    </source>
</evidence>
<dbReference type="PROSITE" id="PS00631">
    <property type="entry name" value="CYTOSOL_AP"/>
    <property type="match status" value="1"/>
</dbReference>
<evidence type="ECO:0000256" key="4">
    <source>
        <dbReference type="ARBA" id="ARBA00022438"/>
    </source>
</evidence>
<dbReference type="CDD" id="cd00433">
    <property type="entry name" value="Peptidase_M17"/>
    <property type="match status" value="1"/>
</dbReference>
<comment type="similarity">
    <text evidence="3 8">Belongs to the peptidase M17 family.</text>
</comment>
<feature type="binding site" evidence="8">
    <location>
        <position position="358"/>
    </location>
    <ligand>
        <name>Mn(2+)</name>
        <dbReference type="ChEBI" id="CHEBI:29035"/>
        <label>1</label>
    </ligand>
</feature>
<dbReference type="EC" id="3.4.11.10" evidence="8"/>